<feature type="chain" id="PRO_5003658963" evidence="1">
    <location>
        <begin position="23"/>
        <end position="228"/>
    </location>
</feature>
<dbReference type="Proteomes" id="UP000006174">
    <property type="component" value="Unassembled WGS sequence"/>
</dbReference>
<dbReference type="EMBL" id="CAGI01000134">
    <property type="protein sequence ID" value="CCF48475.1"/>
    <property type="molecule type" value="Genomic_DNA"/>
</dbReference>
<dbReference type="eggNOG" id="KOG2844">
    <property type="taxonomic scope" value="Eukaryota"/>
</dbReference>
<evidence type="ECO:0000313" key="3">
    <source>
        <dbReference type="Proteomes" id="UP000006174"/>
    </source>
</evidence>
<name>I2FNI2_USTHO</name>
<accession>I2FNI2</accession>
<dbReference type="Gene3D" id="3.30.9.10">
    <property type="entry name" value="D-Amino Acid Oxidase, subunit A, domain 2"/>
    <property type="match status" value="1"/>
</dbReference>
<comment type="caution">
    <text evidence="2">The sequence shown here is derived from an EMBL/GenBank/DDBJ whole genome shotgun (WGS) entry which is preliminary data.</text>
</comment>
<gene>
    <name evidence="2" type="ORF">UHOR_09006</name>
</gene>
<proteinExistence type="predicted"/>
<dbReference type="InterPro" id="IPR036188">
    <property type="entry name" value="FAD/NAD-bd_sf"/>
</dbReference>
<protein>
    <submittedName>
        <fullName evidence="2">Uncharacterized protein</fullName>
    </submittedName>
</protein>
<organism evidence="2 3">
    <name type="scientific">Ustilago hordei</name>
    <name type="common">Barley covered smut fungus</name>
    <dbReference type="NCBI Taxonomy" id="120017"/>
    <lineage>
        <taxon>Eukaryota</taxon>
        <taxon>Fungi</taxon>
        <taxon>Dikarya</taxon>
        <taxon>Basidiomycota</taxon>
        <taxon>Ustilaginomycotina</taxon>
        <taxon>Ustilaginomycetes</taxon>
        <taxon>Ustilaginales</taxon>
        <taxon>Ustilaginaceae</taxon>
        <taxon>Ustilago</taxon>
    </lineage>
</organism>
<dbReference type="AlphaFoldDB" id="I2FNI2"/>
<dbReference type="STRING" id="1128400.I2FNI2"/>
<keyword evidence="1" id="KW-0732">Signal</keyword>
<feature type="signal peptide" evidence="1">
    <location>
        <begin position="1"/>
        <end position="22"/>
    </location>
</feature>
<sequence>MLSKQVGAGMPLHLFFSSQALASLLLLAPSHCRSSPEPVGLRIIEEDLMDRNVSTLPGSTGHAPGYVGQYNTLPALTELAKRRVGYYSAMPNAFSVVRGLEIAQSSIGLQTLRGRCEEARKLALEAEMFVKENGVQDGLLFDKDATANAQLIARTQQAEAKSKGASLVDAQVKSVERGKVILSHGTEIKAAGYPEAHLYARDHSLQDGIGSYGHDPIAVAQSHLTSSA</sequence>
<dbReference type="Gene3D" id="3.50.50.60">
    <property type="entry name" value="FAD/NAD(P)-binding domain"/>
    <property type="match status" value="1"/>
</dbReference>
<evidence type="ECO:0000256" key="1">
    <source>
        <dbReference type="SAM" id="SignalP"/>
    </source>
</evidence>
<evidence type="ECO:0000313" key="2">
    <source>
        <dbReference type="EMBL" id="CCF48475.1"/>
    </source>
</evidence>
<keyword evidence="3" id="KW-1185">Reference proteome</keyword>
<reference evidence="2 3" key="1">
    <citation type="journal article" date="2012" name="Plant Cell">
        <title>Genome comparison of barley and maize smut fungi reveals targeted loss of RNA silencing components and species-specific presence of transposable elements.</title>
        <authorList>
            <person name="Laurie J.D."/>
            <person name="Ali S."/>
            <person name="Linning R."/>
            <person name="Mannhaupt G."/>
            <person name="Wong P."/>
            <person name="Gueldener U."/>
            <person name="Muensterkoetter M."/>
            <person name="Moore R."/>
            <person name="Kahmann R."/>
            <person name="Bakkeren G."/>
            <person name="Schirawski J."/>
        </authorList>
    </citation>
    <scope>NUCLEOTIDE SEQUENCE [LARGE SCALE GENOMIC DNA]</scope>
    <source>
        <strain evidence="3">Uh4875-4</strain>
    </source>
</reference>
<dbReference type="HOGENOM" id="CLU_1215569_0_0_1"/>